<accession>A0AAV7W533</accession>
<proteinExistence type="predicted"/>
<protein>
    <submittedName>
        <fullName evidence="1">Uncharacterized protein</fullName>
    </submittedName>
</protein>
<dbReference type="Proteomes" id="UP001066276">
    <property type="component" value="Chromosome 1_2"/>
</dbReference>
<dbReference type="AlphaFoldDB" id="A0AAV7W533"/>
<evidence type="ECO:0000313" key="1">
    <source>
        <dbReference type="EMBL" id="KAJ1208169.1"/>
    </source>
</evidence>
<dbReference type="EMBL" id="JANPWB010000002">
    <property type="protein sequence ID" value="KAJ1208169.1"/>
    <property type="molecule type" value="Genomic_DNA"/>
</dbReference>
<evidence type="ECO:0000313" key="2">
    <source>
        <dbReference type="Proteomes" id="UP001066276"/>
    </source>
</evidence>
<sequence length="75" mass="8500">MTAPRTGGWSRLEDTVCQQAVTQLCVALLLGTQQVLRGFEFATRDKVIHYGKYIIRCDHLVSSNHFKQLSAQAEY</sequence>
<organism evidence="1 2">
    <name type="scientific">Pleurodeles waltl</name>
    <name type="common">Iberian ribbed newt</name>
    <dbReference type="NCBI Taxonomy" id="8319"/>
    <lineage>
        <taxon>Eukaryota</taxon>
        <taxon>Metazoa</taxon>
        <taxon>Chordata</taxon>
        <taxon>Craniata</taxon>
        <taxon>Vertebrata</taxon>
        <taxon>Euteleostomi</taxon>
        <taxon>Amphibia</taxon>
        <taxon>Batrachia</taxon>
        <taxon>Caudata</taxon>
        <taxon>Salamandroidea</taxon>
        <taxon>Salamandridae</taxon>
        <taxon>Pleurodelinae</taxon>
        <taxon>Pleurodeles</taxon>
    </lineage>
</organism>
<reference evidence="1" key="1">
    <citation type="journal article" date="2022" name="bioRxiv">
        <title>Sequencing and chromosome-scale assembly of the giantPleurodeles waltlgenome.</title>
        <authorList>
            <person name="Brown T."/>
            <person name="Elewa A."/>
            <person name="Iarovenko S."/>
            <person name="Subramanian E."/>
            <person name="Araus A.J."/>
            <person name="Petzold A."/>
            <person name="Susuki M."/>
            <person name="Suzuki K.-i.T."/>
            <person name="Hayashi T."/>
            <person name="Toyoda A."/>
            <person name="Oliveira C."/>
            <person name="Osipova E."/>
            <person name="Leigh N.D."/>
            <person name="Simon A."/>
            <person name="Yun M.H."/>
        </authorList>
    </citation>
    <scope>NUCLEOTIDE SEQUENCE</scope>
    <source>
        <strain evidence="1">20211129_DDA</strain>
        <tissue evidence="1">Liver</tissue>
    </source>
</reference>
<name>A0AAV7W533_PLEWA</name>
<gene>
    <name evidence="1" type="ORF">NDU88_003555</name>
</gene>
<comment type="caution">
    <text evidence="1">The sequence shown here is derived from an EMBL/GenBank/DDBJ whole genome shotgun (WGS) entry which is preliminary data.</text>
</comment>
<keyword evidence="2" id="KW-1185">Reference proteome</keyword>